<organism evidence="4">
    <name type="scientific">Angiostrongylus costaricensis</name>
    <name type="common">Nematode worm</name>
    <dbReference type="NCBI Taxonomy" id="334426"/>
    <lineage>
        <taxon>Eukaryota</taxon>
        <taxon>Metazoa</taxon>
        <taxon>Ecdysozoa</taxon>
        <taxon>Nematoda</taxon>
        <taxon>Chromadorea</taxon>
        <taxon>Rhabditida</taxon>
        <taxon>Rhabditina</taxon>
        <taxon>Rhabditomorpha</taxon>
        <taxon>Strongyloidea</taxon>
        <taxon>Metastrongylidae</taxon>
        <taxon>Angiostrongylus</taxon>
    </lineage>
</organism>
<dbReference type="WBParaSite" id="ACOC_0000481901-mRNA-1">
    <property type="protein sequence ID" value="ACOC_0000481901-mRNA-1"/>
    <property type="gene ID" value="ACOC_0000481901"/>
</dbReference>
<dbReference type="Proteomes" id="UP000267027">
    <property type="component" value="Unassembled WGS sequence"/>
</dbReference>
<evidence type="ECO:0000313" key="4">
    <source>
        <dbReference type="WBParaSite" id="ACOC_0000481901-mRNA-1"/>
    </source>
</evidence>
<gene>
    <name evidence="2" type="ORF">ACOC_LOCUS4820</name>
</gene>
<keyword evidence="3" id="KW-1185">Reference proteome</keyword>
<dbReference type="EMBL" id="UYYA01003832">
    <property type="protein sequence ID" value="VDM56405.1"/>
    <property type="molecule type" value="Genomic_DNA"/>
</dbReference>
<evidence type="ECO:0000256" key="1">
    <source>
        <dbReference type="SAM" id="MobiDB-lite"/>
    </source>
</evidence>
<feature type="region of interest" description="Disordered" evidence="1">
    <location>
        <begin position="98"/>
        <end position="138"/>
    </location>
</feature>
<accession>A0A0R3PJX8</accession>
<evidence type="ECO:0000313" key="3">
    <source>
        <dbReference type="Proteomes" id="UP000267027"/>
    </source>
</evidence>
<proteinExistence type="predicted"/>
<reference evidence="4" key="1">
    <citation type="submission" date="2017-02" db="UniProtKB">
        <authorList>
            <consortium name="WormBaseParasite"/>
        </authorList>
    </citation>
    <scope>IDENTIFICATION</scope>
</reference>
<evidence type="ECO:0000313" key="2">
    <source>
        <dbReference type="EMBL" id="VDM56405.1"/>
    </source>
</evidence>
<sequence>MKITSFNVRFLRHRFTASQEQLRRLEEYEDQRESIRRAVAKQWDRFYNDYFDKMKTYALQIELRRYNALLRRQTLERASIADTMRQFGLSSAGLLSTISSGEEEEKPKSPFGEVRPEKNAPVREANRSSKALDSVVNS</sequence>
<feature type="compositionally biased region" description="Polar residues" evidence="1">
    <location>
        <begin position="128"/>
        <end position="138"/>
    </location>
</feature>
<reference evidence="2 3" key="2">
    <citation type="submission" date="2018-11" db="EMBL/GenBank/DDBJ databases">
        <authorList>
            <consortium name="Pathogen Informatics"/>
        </authorList>
    </citation>
    <scope>NUCLEOTIDE SEQUENCE [LARGE SCALE GENOMIC DNA]</scope>
    <source>
        <strain evidence="2 3">Costa Rica</strain>
    </source>
</reference>
<dbReference type="AlphaFoldDB" id="A0A0R3PJX8"/>
<protein>
    <submittedName>
        <fullName evidence="4">Flagellar FliJ protein</fullName>
    </submittedName>
</protein>
<dbReference type="OrthoDB" id="10503437at2759"/>
<name>A0A0R3PJX8_ANGCS</name>
<feature type="compositionally biased region" description="Basic and acidic residues" evidence="1">
    <location>
        <begin position="114"/>
        <end position="127"/>
    </location>
</feature>